<evidence type="ECO:0008006" key="9">
    <source>
        <dbReference type="Google" id="ProtNLM"/>
    </source>
</evidence>
<dbReference type="Pfam" id="PF00435">
    <property type="entry name" value="Spectrin"/>
    <property type="match status" value="1"/>
</dbReference>
<dbReference type="CDD" id="cd00176">
    <property type="entry name" value="SPEC"/>
    <property type="match status" value="1"/>
</dbReference>
<dbReference type="InterPro" id="IPR055251">
    <property type="entry name" value="SOS1_NGEF_PH"/>
</dbReference>
<comment type="similarity">
    <text evidence="2">Belongs to the MCF2 family.</text>
</comment>
<feature type="compositionally biased region" description="Low complexity" evidence="3">
    <location>
        <begin position="1038"/>
        <end position="1047"/>
    </location>
</feature>
<organism evidence="7 8">
    <name type="scientific">Felis catus</name>
    <name type="common">Cat</name>
    <name type="synonym">Felis silvestris catus</name>
    <dbReference type="NCBI Taxonomy" id="9685"/>
    <lineage>
        <taxon>Eukaryota</taxon>
        <taxon>Metazoa</taxon>
        <taxon>Chordata</taxon>
        <taxon>Craniata</taxon>
        <taxon>Vertebrata</taxon>
        <taxon>Euteleostomi</taxon>
        <taxon>Mammalia</taxon>
        <taxon>Eutheria</taxon>
        <taxon>Laurasiatheria</taxon>
        <taxon>Carnivora</taxon>
        <taxon>Feliformia</taxon>
        <taxon>Felidae</taxon>
        <taxon>Felinae</taxon>
        <taxon>Felis</taxon>
    </lineage>
</organism>
<dbReference type="Gene3D" id="1.20.58.60">
    <property type="match status" value="1"/>
</dbReference>
<dbReference type="Ensembl" id="ENSFCTT00005057419.1">
    <property type="protein sequence ID" value="ENSFCTP00005042178.1"/>
    <property type="gene ID" value="ENSFCTG00005019009.1"/>
</dbReference>
<dbReference type="PROSITE" id="PS50191">
    <property type="entry name" value="CRAL_TRIO"/>
    <property type="match status" value="1"/>
</dbReference>
<dbReference type="InterPro" id="IPR001331">
    <property type="entry name" value="GDS_CDC24_CS"/>
</dbReference>
<dbReference type="CDD" id="cd01227">
    <property type="entry name" value="PH_Dbs"/>
    <property type="match status" value="1"/>
</dbReference>
<dbReference type="InterPro" id="IPR018159">
    <property type="entry name" value="Spectrin/alpha-actinin"/>
</dbReference>
<reference evidence="7" key="3">
    <citation type="submission" date="2025-09" db="UniProtKB">
        <authorList>
            <consortium name="Ensembl"/>
        </authorList>
    </citation>
    <scope>IDENTIFICATION</scope>
    <source>
        <strain evidence="7">breed Abyssinian</strain>
    </source>
</reference>
<dbReference type="InterPro" id="IPR001849">
    <property type="entry name" value="PH_domain"/>
</dbReference>
<proteinExistence type="inferred from homology"/>
<dbReference type="SUPFAM" id="SSF52087">
    <property type="entry name" value="CRAL/TRIO domain"/>
    <property type="match status" value="1"/>
</dbReference>
<dbReference type="Proteomes" id="UP000823872">
    <property type="component" value="Chromosome A1"/>
</dbReference>
<keyword evidence="8" id="KW-1185">Reference proteome</keyword>
<evidence type="ECO:0000313" key="8">
    <source>
        <dbReference type="Proteomes" id="UP000823872"/>
    </source>
</evidence>
<dbReference type="CDD" id="cd00160">
    <property type="entry name" value="RhoGEF"/>
    <property type="match status" value="1"/>
</dbReference>
<dbReference type="Gene3D" id="1.20.900.10">
    <property type="entry name" value="Dbl homology (DH) domain"/>
    <property type="match status" value="2"/>
</dbReference>
<dbReference type="InterPro" id="IPR002017">
    <property type="entry name" value="Spectrin_repeat"/>
</dbReference>
<dbReference type="InterPro" id="IPR001251">
    <property type="entry name" value="CRAL-TRIO_dom"/>
</dbReference>
<dbReference type="InterPro" id="IPR056466">
    <property type="entry name" value="Spectrin_DBS"/>
</dbReference>
<dbReference type="SMART" id="SM00516">
    <property type="entry name" value="SEC14"/>
    <property type="match status" value="1"/>
</dbReference>
<reference evidence="7" key="2">
    <citation type="submission" date="2025-08" db="UniProtKB">
        <authorList>
            <consortium name="Ensembl"/>
        </authorList>
    </citation>
    <scope>IDENTIFICATION</scope>
    <source>
        <strain evidence="7">breed Abyssinian</strain>
    </source>
</reference>
<dbReference type="PANTHER" id="PTHR22826:SF115">
    <property type="entry name" value="GUANINE NUCLEOTIDE EXCHANGE FACTOR DBS"/>
    <property type="match status" value="1"/>
</dbReference>
<evidence type="ECO:0000259" key="4">
    <source>
        <dbReference type="PROSITE" id="PS50003"/>
    </source>
</evidence>
<dbReference type="SMART" id="SM00325">
    <property type="entry name" value="RhoGEF"/>
    <property type="match status" value="1"/>
</dbReference>
<feature type="region of interest" description="Disordered" evidence="3">
    <location>
        <begin position="1025"/>
        <end position="1047"/>
    </location>
</feature>
<accession>A0ABI7Z6V2</accession>
<dbReference type="InterPro" id="IPR000219">
    <property type="entry name" value="DH_dom"/>
</dbReference>
<keyword evidence="1" id="KW-0344">Guanine-nucleotide releasing factor</keyword>
<dbReference type="PROSITE" id="PS50010">
    <property type="entry name" value="DH_2"/>
    <property type="match status" value="1"/>
</dbReference>
<name>A0ABI7Z6V2_FELCA</name>
<evidence type="ECO:0000256" key="2">
    <source>
        <dbReference type="ARBA" id="ARBA00049987"/>
    </source>
</evidence>
<evidence type="ECO:0000256" key="3">
    <source>
        <dbReference type="SAM" id="MobiDB-lite"/>
    </source>
</evidence>
<gene>
    <name evidence="7" type="primary">MCF2L</name>
</gene>
<dbReference type="PANTHER" id="PTHR22826">
    <property type="entry name" value="RHO GUANINE EXCHANGE FACTOR-RELATED"/>
    <property type="match status" value="1"/>
</dbReference>
<dbReference type="Pfam" id="PF23289">
    <property type="entry name" value="Spectrin_5"/>
    <property type="match status" value="1"/>
</dbReference>
<dbReference type="PROSITE" id="PS00741">
    <property type="entry name" value="DH_1"/>
    <property type="match status" value="1"/>
</dbReference>
<dbReference type="Pfam" id="PF00621">
    <property type="entry name" value="RhoGEF"/>
    <property type="match status" value="1"/>
</dbReference>
<dbReference type="InterPro" id="IPR011993">
    <property type="entry name" value="PH-like_dom_sf"/>
</dbReference>
<sequence>MFDCWRCVPCQRAARDHRSSLRRSDEAEEEEGDHQIDVPDVIGLVQDQPGGSDTPTDEIMHQDITPLCAADIQDQLKKRFAYLSGGRGQDGSPVITFPDYPAFSDVPDKEFQNVMTYLTSIPSLQDAGIGFILVIDRRQDKWTSVKASVLRIAASFPANLQLVLVLRPAGFFQRTLSDLAFKFNRDDFKMKVPVIMLSSVPELHGYIDKSQLTEDLGGTLDYCHTRWLCHRTAIESFALMVKQTAQMLQSFGTELAETELPNDVQSTSSVLCAHTEKKDKAKEDMRAALDEGQSLLQSVREPLAKGGGRSLSQDQLDNQTTVQRLLAQLNETEAAFDEFWAKHQQKLQQCLQLRHFEQDFREVKASLDALAQKIATFTDVGNSLAHAGHLLKDLTSFEEKSSVSVERALALALEGEKLIDSRHYAVDSIRPKCHELQHLCNQFAAEVERRRELLSKSLELHSLLEASMKWCDEGIYLLASQPVDKCQSQEGAEAALQEIEKFLETGAENKIQELDRIYQDYESVLTTDLMEHVQKVYQKQEGTEEMFHRRQASLKKLAAKQTRPVQPVAPRPEALTKSPCPSPGSRRGSENSPEGSMLRRGPYRRAKSEVTESRQGRGSSTGDEEESLAILRRHVMNELLDTERVYVEELLCVLEGYAAELDNPLMAHLVSPGLQNKKDILFGNMEEIYHFHNRIFLRELENYTDCPELVGRCFLERECQRKLDHKLSLDSYLLKPVQRITKYQLLLKEMLKYSKSCEGAEDLQEALSSILGILKAVNDSMHLIAITGYDGNLSDLGRLLMQGSFSVWTDHKKGHTKVKDLARFKPMQRHLFLHEKAVLFCKKREENGEGYEKAPSYSYKQSLNMAAVGITENVKGDVRKFEIWYNAREEVYIIQAPTVEIKAAWVSEIRKVLTSQLQACREASQHRALEQSQSLPLPTPPSTSPSKGNTRNIKKLEERKTDPLSLEGYVSSTPLPKPPEKGRGGCLCGAAPSRLSPSEQARPGRAHLSEESPCELACVPEHPHSVPLSSFGDDTAPSSTSESSALSKTRFALPGLAALTGQKGKRHLPQTHAHAPVARFSFVW</sequence>
<evidence type="ECO:0000313" key="7">
    <source>
        <dbReference type="Ensembl" id="ENSFCTP00005042178.1"/>
    </source>
</evidence>
<dbReference type="InterPro" id="IPR035534">
    <property type="entry name" value="DBS_PH"/>
</dbReference>
<protein>
    <recommendedName>
        <fullName evidence="9">MCF.2 cell line derived transforming sequence like</fullName>
    </recommendedName>
</protein>
<dbReference type="SUPFAM" id="SSF48065">
    <property type="entry name" value="DBL homology domain (DH-domain)"/>
    <property type="match status" value="1"/>
</dbReference>
<dbReference type="GeneTree" id="ENSGT00940000157874"/>
<dbReference type="SMART" id="SM00233">
    <property type="entry name" value="PH"/>
    <property type="match status" value="1"/>
</dbReference>
<dbReference type="SMART" id="SM00150">
    <property type="entry name" value="SPEC"/>
    <property type="match status" value="1"/>
</dbReference>
<dbReference type="Pfam" id="PF13716">
    <property type="entry name" value="CRAL_TRIO_2"/>
    <property type="match status" value="1"/>
</dbReference>
<feature type="region of interest" description="Disordered" evidence="3">
    <location>
        <begin position="17"/>
        <end position="56"/>
    </location>
</feature>
<dbReference type="Pfam" id="PF22697">
    <property type="entry name" value="SOS1_NGEF_PH"/>
    <property type="match status" value="1"/>
</dbReference>
<feature type="domain" description="PH" evidence="4">
    <location>
        <begin position="798"/>
        <end position="914"/>
    </location>
</feature>
<evidence type="ECO:0000259" key="5">
    <source>
        <dbReference type="PROSITE" id="PS50010"/>
    </source>
</evidence>
<dbReference type="SUPFAM" id="SSF46966">
    <property type="entry name" value="Spectrin repeat"/>
    <property type="match status" value="1"/>
</dbReference>
<dbReference type="CDD" id="cd00170">
    <property type="entry name" value="SEC14"/>
    <property type="match status" value="1"/>
</dbReference>
<feature type="compositionally biased region" description="Basic and acidic residues" evidence="3">
    <location>
        <begin position="606"/>
        <end position="615"/>
    </location>
</feature>
<dbReference type="InterPro" id="IPR051336">
    <property type="entry name" value="RhoGEF_Guanine_NuclExch_SF"/>
</dbReference>
<feature type="region of interest" description="Disordered" evidence="3">
    <location>
        <begin position="555"/>
        <end position="625"/>
    </location>
</feature>
<evidence type="ECO:0000259" key="6">
    <source>
        <dbReference type="PROSITE" id="PS50191"/>
    </source>
</evidence>
<reference evidence="7 8" key="1">
    <citation type="submission" date="2021-02" db="EMBL/GenBank/DDBJ databases">
        <title>Safari Cat Assemblies.</title>
        <authorList>
            <person name="Bredemeyer K.R."/>
            <person name="Murphy W.J."/>
        </authorList>
    </citation>
    <scope>NUCLEOTIDE SEQUENCE [LARGE SCALE GENOMIC DNA]</scope>
</reference>
<dbReference type="InterPro" id="IPR036865">
    <property type="entry name" value="CRAL-TRIO_dom_sf"/>
</dbReference>
<dbReference type="SUPFAM" id="SSF50729">
    <property type="entry name" value="PH domain-like"/>
    <property type="match status" value="1"/>
</dbReference>
<evidence type="ECO:0000256" key="1">
    <source>
        <dbReference type="ARBA" id="ARBA00022658"/>
    </source>
</evidence>
<feature type="region of interest" description="Disordered" evidence="3">
    <location>
        <begin position="924"/>
        <end position="1009"/>
    </location>
</feature>
<dbReference type="InterPro" id="IPR035899">
    <property type="entry name" value="DBL_dom_sf"/>
</dbReference>
<dbReference type="Gene3D" id="2.30.29.30">
    <property type="entry name" value="Pleckstrin-homology domain (PH domain)/Phosphotyrosine-binding domain (PTB)"/>
    <property type="match status" value="1"/>
</dbReference>
<dbReference type="PROSITE" id="PS50003">
    <property type="entry name" value="PH_DOMAIN"/>
    <property type="match status" value="1"/>
</dbReference>
<feature type="domain" description="DH" evidence="5">
    <location>
        <begin position="631"/>
        <end position="780"/>
    </location>
</feature>
<feature type="domain" description="CRAL-TRIO" evidence="6">
    <location>
        <begin position="52"/>
        <end position="224"/>
    </location>
</feature>